<accession>A0A495WHQ4</accession>
<dbReference type="GeneID" id="92927458"/>
<evidence type="ECO:0000313" key="2">
    <source>
        <dbReference type="Proteomes" id="UP000269493"/>
    </source>
</evidence>
<dbReference type="EMBL" id="RBXN01000001">
    <property type="protein sequence ID" value="RKT61261.1"/>
    <property type="molecule type" value="Genomic_DNA"/>
</dbReference>
<keyword evidence="2" id="KW-1185">Reference proteome</keyword>
<dbReference type="RefSeq" id="WP_009316879.1">
    <property type="nucleotide sequence ID" value="NZ_KI440778.1"/>
</dbReference>
<reference evidence="1 2" key="1">
    <citation type="submission" date="2018-10" db="EMBL/GenBank/DDBJ databases">
        <title>Genomic Encyclopedia of Archaeal and Bacterial Type Strains, Phase II (KMG-II): from individual species to whole genera.</title>
        <authorList>
            <person name="Goeker M."/>
        </authorList>
    </citation>
    <scope>NUCLEOTIDE SEQUENCE [LARGE SCALE GENOMIC DNA]</scope>
    <source>
        <strain evidence="1 2">NSB1</strain>
    </source>
</reference>
<organism evidence="1 2">
    <name type="scientific">Coprobacter fastidiosus NSB1 = JCM 33896</name>
    <dbReference type="NCBI Taxonomy" id="1349822"/>
    <lineage>
        <taxon>Bacteria</taxon>
        <taxon>Pseudomonadati</taxon>
        <taxon>Bacteroidota</taxon>
        <taxon>Bacteroidia</taxon>
        <taxon>Bacteroidales</taxon>
        <taxon>Barnesiellaceae</taxon>
        <taxon>Coprobacter</taxon>
    </lineage>
</organism>
<dbReference type="AlphaFoldDB" id="A0A495WHQ4"/>
<name>A0A495WHQ4_9BACT</name>
<evidence type="ECO:0000313" key="1">
    <source>
        <dbReference type="EMBL" id="RKT61261.1"/>
    </source>
</evidence>
<proteinExistence type="predicted"/>
<gene>
    <name evidence="1" type="ORF">BC742_0303</name>
</gene>
<protein>
    <submittedName>
        <fullName evidence="1">Uncharacterized protein</fullName>
    </submittedName>
</protein>
<dbReference type="Proteomes" id="UP000269493">
    <property type="component" value="Unassembled WGS sequence"/>
</dbReference>
<dbReference type="OrthoDB" id="1093652at2"/>
<comment type="caution">
    <text evidence="1">The sequence shown here is derived from an EMBL/GenBank/DDBJ whole genome shotgun (WGS) entry which is preliminary data.</text>
</comment>
<sequence length="85" mass="10068">MDGDIEELFESLIKKYREQDAAFDELKLMMDEDEELKKSYEEWCAAMGCSEKKGFGVFYQEYIEGDDSIWDSIFPNKEEYDGYDS</sequence>